<feature type="region of interest" description="Disordered" evidence="11">
    <location>
        <begin position="519"/>
        <end position="575"/>
    </location>
</feature>
<name>A0A4Y0BJV1_ANOFN</name>
<dbReference type="InterPro" id="IPR018161">
    <property type="entry name" value="Wnt_CS"/>
</dbReference>
<dbReference type="GO" id="GO:0007517">
    <property type="term" value="P:muscle organ development"/>
    <property type="evidence" value="ECO:0007669"/>
    <property type="project" value="UniProtKB-ARBA"/>
</dbReference>
<keyword evidence="5" id="KW-0272">Extracellular matrix</keyword>
<dbReference type="VEuPathDB" id="VectorBase:AFUN2_007441"/>
<accession>A0A4Y0BJV1</accession>
<evidence type="ECO:0000256" key="11">
    <source>
        <dbReference type="SAM" id="MobiDB-lite"/>
    </source>
</evidence>
<keyword evidence="9" id="KW-0449">Lipoprotein</keyword>
<dbReference type="PROSITE" id="PS00246">
    <property type="entry name" value="WNT1"/>
    <property type="match status" value="1"/>
</dbReference>
<feature type="compositionally biased region" description="Polar residues" evidence="11">
    <location>
        <begin position="477"/>
        <end position="496"/>
    </location>
</feature>
<feature type="compositionally biased region" description="Basic and acidic residues" evidence="11">
    <location>
        <begin position="587"/>
        <end position="600"/>
    </location>
</feature>
<evidence type="ECO:0000256" key="1">
    <source>
        <dbReference type="ARBA" id="ARBA00004498"/>
    </source>
</evidence>
<evidence type="ECO:0000256" key="8">
    <source>
        <dbReference type="ARBA" id="ARBA00023180"/>
    </source>
</evidence>
<feature type="region of interest" description="Disordered" evidence="11">
    <location>
        <begin position="448"/>
        <end position="503"/>
    </location>
</feature>
<dbReference type="FunFam" id="3.30.2460.20:FF:000001">
    <property type="entry name" value="Wnt homolog"/>
    <property type="match status" value="1"/>
</dbReference>
<dbReference type="GO" id="GO:0045165">
    <property type="term" value="P:cell fate commitment"/>
    <property type="evidence" value="ECO:0007669"/>
    <property type="project" value="TreeGrafter"/>
</dbReference>
<dbReference type="STRING" id="62324.A0A4Y0BJV1"/>
<feature type="region of interest" description="Disordered" evidence="11">
    <location>
        <begin position="587"/>
        <end position="626"/>
    </location>
</feature>
<dbReference type="GO" id="GO:0060560">
    <property type="term" value="P:developmental growth involved in morphogenesis"/>
    <property type="evidence" value="ECO:0007669"/>
    <property type="project" value="UniProtKB-ARBA"/>
</dbReference>
<dbReference type="GO" id="GO:0000902">
    <property type="term" value="P:cell morphogenesis"/>
    <property type="evidence" value="ECO:0007669"/>
    <property type="project" value="UniProtKB-ARBA"/>
</dbReference>
<evidence type="ECO:0000256" key="3">
    <source>
        <dbReference type="ARBA" id="ARBA00022473"/>
    </source>
</evidence>
<keyword evidence="6 10" id="KW-0879">Wnt signaling pathway</keyword>
<organism evidence="12">
    <name type="scientific">Anopheles funestus</name>
    <name type="common">African malaria mosquito</name>
    <dbReference type="NCBI Taxonomy" id="62324"/>
    <lineage>
        <taxon>Eukaryota</taxon>
        <taxon>Metazoa</taxon>
        <taxon>Ecdysozoa</taxon>
        <taxon>Arthropoda</taxon>
        <taxon>Hexapoda</taxon>
        <taxon>Insecta</taxon>
        <taxon>Pterygota</taxon>
        <taxon>Neoptera</taxon>
        <taxon>Endopterygota</taxon>
        <taxon>Diptera</taxon>
        <taxon>Nematocera</taxon>
        <taxon>Culicoidea</taxon>
        <taxon>Culicidae</taxon>
        <taxon>Anophelinae</taxon>
        <taxon>Anopheles</taxon>
    </lineage>
</organism>
<dbReference type="SMART" id="SM00097">
    <property type="entry name" value="WNT1"/>
    <property type="match status" value="1"/>
</dbReference>
<dbReference type="PANTHER" id="PTHR12027:SF77">
    <property type="entry name" value="PROTEIN WNT-5"/>
    <property type="match status" value="1"/>
</dbReference>
<comment type="subcellular location">
    <subcellularLocation>
        <location evidence="1 10">Secreted</location>
        <location evidence="1 10">Extracellular space</location>
        <location evidence="1 10">Extracellular matrix</location>
    </subcellularLocation>
</comment>
<keyword evidence="8" id="KW-0325">Glycoprotein</keyword>
<comment type="function">
    <text evidence="10">Ligand for members of the frizzled family of seven transmembrane receptors.</text>
</comment>
<proteinExistence type="inferred from homology"/>
<dbReference type="AlphaFoldDB" id="A0A4Y0BJV1"/>
<feature type="compositionally biased region" description="Basic residues" evidence="11">
    <location>
        <begin position="541"/>
        <end position="558"/>
    </location>
</feature>
<evidence type="ECO:0000256" key="5">
    <source>
        <dbReference type="ARBA" id="ARBA00022530"/>
    </source>
</evidence>
<dbReference type="GO" id="GO:0005125">
    <property type="term" value="F:cytokine activity"/>
    <property type="evidence" value="ECO:0007669"/>
    <property type="project" value="TreeGrafter"/>
</dbReference>
<dbReference type="PRINTS" id="PR01349">
    <property type="entry name" value="WNTPROTEIN"/>
</dbReference>
<evidence type="ECO:0000313" key="12">
    <source>
        <dbReference type="EnsemblMetazoa" id="AFUN020296-PA"/>
    </source>
</evidence>
<dbReference type="GO" id="GO:0030182">
    <property type="term" value="P:neuron differentiation"/>
    <property type="evidence" value="ECO:0007669"/>
    <property type="project" value="TreeGrafter"/>
</dbReference>
<keyword evidence="4" id="KW-0964">Secreted</keyword>
<sequence>MCKTRKSSSKKPTMMAAGIESSCSWIILLWIATSILGTTSSTSVLGVALGQGIPTWISLGINSPFIVFRTEQEVLSNNSVLLNLTDIRNKLKSVHNLDHFIRPIDGNAENKNTRTDPFATPKGAVGGRLGTTAGSTNTPPAAAPPVFSAESAFGGGNASITFLTTVAPSFVNHFEKSNGNDGEPGVRPILSMRSKTPHTPSVLGSGDHMISDDDGSDGNGKKERKYIIPLALKTSTNEKEKTSSVFHGSSTNIDDLKRHILMLQNLTQSDKNFQSKFVVFPSLQKNGTERIGQNAATTTPATVSPHHLSLATGSSSKDVKEYRNFASSNRGQSTKGETNTTNNRSGVRSQISSSINVPKKAFPDSHDIMSDKKEEGLQAFKAEKITIVPQVFLQNDQTSETVSDKEHNLNESANRVAADSAKMTAISQVDNGSPFSRMRETREKNVIRKFGHKSMASASSKSEQRSGPGPEVGILTNARNNQTVRTTAHMRTSGATNKGKGFPIRAGSVEIEEQQRWNMNGPKLNETSPSSPKPTAAKGEGKKKQRKNGKRRGGKQKTIKLNGPKEQPKTVILNDDASVLQMDDIERTSSSDAHRQEVKVGVRLTKPGRSTGSRKRSSSSSRVRRNENGGIQLAVSKQQQQQQQQQLYASTGRLHGQIGRDGRYESRMAAVGSLESLTGTMDQLTNEGSGENNNRSHNYRNRTLSADGNEKDIVDLNPDLCYTLSALSGGQQKLCAQHTSIMPAISRGARAAIQECKHQFRNRRWNCSIVNDDTVFGPISNIGSPEMAFVYAMAAAAASSFIARACRDGQLASCGCSRSSRPSKLNEDWTWGGCGDDMEYGYKFTQTFIDIREKEKKRGTRGLVSIPAKYPKIIERLLDALNDTTKAGVMLNETDTILRPEDLEKLQDKIAKEIANSNLNPKEISDLQERINKEITNSEVFNLKNVNIYDKLKKIFRKPEKTLNGVQFSASAKARALMNLHNNEAGRRAVIKKSRIICKCHGVSGSCSLITCWQQLTSIREIGDFLREKYDESTQVKVNKRGRLQVKDPRYKIPSALDLIYLDESPDWCRVNRQLMWQGTHGRVCNKTSSGLDGCSILCCGRGYNTKKIIVKERCNCKFQWCCQVKCEVCTRSIEEYTCK</sequence>
<evidence type="ECO:0000256" key="4">
    <source>
        <dbReference type="ARBA" id="ARBA00022525"/>
    </source>
</evidence>
<evidence type="ECO:0000256" key="2">
    <source>
        <dbReference type="ARBA" id="ARBA00005683"/>
    </source>
</evidence>
<dbReference type="Pfam" id="PF00110">
    <property type="entry name" value="wnt"/>
    <property type="match status" value="2"/>
</dbReference>
<dbReference type="CDD" id="cd19337">
    <property type="entry name" value="Wnt_Wnt5"/>
    <property type="match status" value="1"/>
</dbReference>
<keyword evidence="3 10" id="KW-0217">Developmental protein</keyword>
<reference evidence="12" key="1">
    <citation type="submission" date="2020-05" db="UniProtKB">
        <authorList>
            <consortium name="EnsemblMetazoa"/>
        </authorList>
    </citation>
    <scope>IDENTIFICATION</scope>
    <source>
        <strain evidence="12">FUMOZ</strain>
    </source>
</reference>
<evidence type="ECO:0000256" key="6">
    <source>
        <dbReference type="ARBA" id="ARBA00022687"/>
    </source>
</evidence>
<dbReference type="GO" id="GO:0005109">
    <property type="term" value="F:frizzled binding"/>
    <property type="evidence" value="ECO:0007669"/>
    <property type="project" value="TreeGrafter"/>
</dbReference>
<protein>
    <recommendedName>
        <fullName evidence="10">Protein Wnt</fullName>
    </recommendedName>
</protein>
<keyword evidence="7" id="KW-1015">Disulfide bond</keyword>
<dbReference type="PANTHER" id="PTHR12027">
    <property type="entry name" value="WNT RELATED"/>
    <property type="match status" value="1"/>
</dbReference>
<evidence type="ECO:0000256" key="7">
    <source>
        <dbReference type="ARBA" id="ARBA00023157"/>
    </source>
</evidence>
<dbReference type="GO" id="GO:0005615">
    <property type="term" value="C:extracellular space"/>
    <property type="evidence" value="ECO:0007669"/>
    <property type="project" value="TreeGrafter"/>
</dbReference>
<feature type="compositionally biased region" description="Polar residues" evidence="11">
    <location>
        <begin position="325"/>
        <end position="356"/>
    </location>
</feature>
<dbReference type="InterPro" id="IPR043158">
    <property type="entry name" value="Wnt_C"/>
</dbReference>
<feature type="region of interest" description="Disordered" evidence="11">
    <location>
        <begin position="175"/>
        <end position="222"/>
    </location>
</feature>
<comment type="similarity">
    <text evidence="2 10">Belongs to the Wnt family.</text>
</comment>
<dbReference type="VEuPathDB" id="VectorBase:AFUN020296"/>
<evidence type="ECO:0000256" key="10">
    <source>
        <dbReference type="RuleBase" id="RU003500"/>
    </source>
</evidence>
<feature type="region of interest" description="Disordered" evidence="11">
    <location>
        <begin position="296"/>
        <end position="367"/>
    </location>
</feature>
<dbReference type="EnsemblMetazoa" id="AFUN020296-RA">
    <property type="protein sequence ID" value="AFUN020296-PA"/>
    <property type="gene ID" value="AFUN020296"/>
</dbReference>
<dbReference type="Gene3D" id="3.30.2460.20">
    <property type="match status" value="1"/>
</dbReference>
<evidence type="ECO:0000256" key="9">
    <source>
        <dbReference type="ARBA" id="ARBA00023288"/>
    </source>
</evidence>
<dbReference type="GO" id="GO:0060070">
    <property type="term" value="P:canonical Wnt signaling pathway"/>
    <property type="evidence" value="ECO:0007669"/>
    <property type="project" value="TreeGrafter"/>
</dbReference>
<dbReference type="InterPro" id="IPR005817">
    <property type="entry name" value="Wnt"/>
</dbReference>